<evidence type="ECO:0000313" key="9">
    <source>
        <dbReference type="RefSeq" id="XP_035868534.1"/>
    </source>
</evidence>
<keyword evidence="8" id="KW-1185">Reference proteome</keyword>
<dbReference type="Proteomes" id="UP000504628">
    <property type="component" value="Chromosome 12"/>
</dbReference>
<evidence type="ECO:0000256" key="4">
    <source>
        <dbReference type="ARBA" id="ARBA00023180"/>
    </source>
</evidence>
<feature type="domain" description="Ig-like" evidence="7">
    <location>
        <begin position="40"/>
        <end position="138"/>
    </location>
</feature>
<evidence type="ECO:0000259" key="7">
    <source>
        <dbReference type="PROSITE" id="PS50835"/>
    </source>
</evidence>
<keyword evidence="2" id="KW-0677">Repeat</keyword>
<evidence type="ECO:0000313" key="8">
    <source>
        <dbReference type="Proteomes" id="UP000504628"/>
    </source>
</evidence>
<evidence type="ECO:0000256" key="1">
    <source>
        <dbReference type="ARBA" id="ARBA00022729"/>
    </source>
</evidence>
<dbReference type="InterPro" id="IPR007110">
    <property type="entry name" value="Ig-like_dom"/>
</dbReference>
<dbReference type="PROSITE" id="PS50835">
    <property type="entry name" value="IG_LIKE"/>
    <property type="match status" value="1"/>
</dbReference>
<dbReference type="FunCoup" id="A0A7E6CQZ8">
    <property type="interactions" value="1"/>
</dbReference>
<evidence type="ECO:0000256" key="2">
    <source>
        <dbReference type="ARBA" id="ARBA00022737"/>
    </source>
</evidence>
<evidence type="ECO:0000256" key="5">
    <source>
        <dbReference type="ARBA" id="ARBA00023319"/>
    </source>
</evidence>
<dbReference type="KEGG" id="pdic:114510658"/>
<evidence type="ECO:0000256" key="6">
    <source>
        <dbReference type="SAM" id="SignalP"/>
    </source>
</evidence>
<keyword evidence="1 6" id="KW-0732">Signal</keyword>
<name>A0A7E6CQZ8_9CHIR</name>
<dbReference type="GO" id="GO:0005886">
    <property type="term" value="C:plasma membrane"/>
    <property type="evidence" value="ECO:0007669"/>
    <property type="project" value="TreeGrafter"/>
</dbReference>
<keyword evidence="4" id="KW-0325">Glycoprotein</keyword>
<dbReference type="OrthoDB" id="9832073at2759"/>
<dbReference type="FunFam" id="2.60.40.10:FF:000049">
    <property type="entry name" value="Leukocyte immunoglobulin-like receptor subfamily B member 1"/>
    <property type="match status" value="1"/>
</dbReference>
<dbReference type="InterPro" id="IPR050412">
    <property type="entry name" value="Ig-like_Receptors_ImmuneReg"/>
</dbReference>
<feature type="chain" id="PRO_5029000848" evidence="6">
    <location>
        <begin position="19"/>
        <end position="300"/>
    </location>
</feature>
<reference evidence="9" key="1">
    <citation type="submission" date="2025-08" db="UniProtKB">
        <authorList>
            <consortium name="RefSeq"/>
        </authorList>
    </citation>
    <scope>IDENTIFICATION</scope>
    <source>
        <tissue evidence="9">Muscle</tissue>
    </source>
</reference>
<dbReference type="SUPFAM" id="SSF48726">
    <property type="entry name" value="Immunoglobulin"/>
    <property type="match status" value="2"/>
</dbReference>
<dbReference type="AlphaFoldDB" id="A0A7E6CQZ8"/>
<dbReference type="InterPro" id="IPR036179">
    <property type="entry name" value="Ig-like_dom_sf"/>
</dbReference>
<dbReference type="GO" id="GO:0002764">
    <property type="term" value="P:immune response-regulating signaling pathway"/>
    <property type="evidence" value="ECO:0007669"/>
    <property type="project" value="TreeGrafter"/>
</dbReference>
<proteinExistence type="predicted"/>
<accession>A0A7E6CQZ8</accession>
<keyword evidence="5" id="KW-0393">Immunoglobulin domain</keyword>
<dbReference type="GO" id="GO:0038064">
    <property type="term" value="F:collagen receptor activity"/>
    <property type="evidence" value="ECO:0007669"/>
    <property type="project" value="TreeGrafter"/>
</dbReference>
<dbReference type="Gene3D" id="2.60.40.10">
    <property type="entry name" value="Immunoglobulins"/>
    <property type="match status" value="2"/>
</dbReference>
<dbReference type="PANTHER" id="PTHR11738">
    <property type="entry name" value="MHC CLASS I NK CELL RECEPTOR"/>
    <property type="match status" value="1"/>
</dbReference>
<dbReference type="GeneID" id="114510658"/>
<dbReference type="CTD" id="126014"/>
<evidence type="ECO:0000256" key="3">
    <source>
        <dbReference type="ARBA" id="ARBA00023157"/>
    </source>
</evidence>
<sequence>MALVLILQLLTFWPLCHPGITWTGTQEARGPSTPIYSVPPPSHPKPWLRAQPAAVVSPGVNVTLTCRAPQPARRFVLFKSGQTTPVLSQEVLFRQMAEFSLEEVTEAQAGSYHCRYSSLPWVLGVWSQPSDALELLVTDQLPRPSLVELPAPAGAPGDTVSLRCAGCVRNMSFVLYRVGEAAPLQYLRATEPWADFQLPGARAPGTYTCYYHTLAAPYVLSERSEQLVISLDGKGPPTQPLNPLDPGVWAPRPFPSQTQNPRSCAPAPHFPHRLLSTWSELCPQLTLEVGDPEGGAKDLG</sequence>
<gene>
    <name evidence="9" type="primary">OSCAR</name>
</gene>
<dbReference type="FunFam" id="2.60.40.10:FF:000033">
    <property type="entry name" value="Killer cell immunoglobulin-like receptor"/>
    <property type="match status" value="1"/>
</dbReference>
<feature type="signal peptide" evidence="6">
    <location>
        <begin position="1"/>
        <end position="18"/>
    </location>
</feature>
<organism evidence="8 9">
    <name type="scientific">Phyllostomus discolor</name>
    <name type="common">pale spear-nosed bat</name>
    <dbReference type="NCBI Taxonomy" id="89673"/>
    <lineage>
        <taxon>Eukaryota</taxon>
        <taxon>Metazoa</taxon>
        <taxon>Chordata</taxon>
        <taxon>Craniata</taxon>
        <taxon>Vertebrata</taxon>
        <taxon>Euteleostomi</taxon>
        <taxon>Mammalia</taxon>
        <taxon>Eutheria</taxon>
        <taxon>Laurasiatheria</taxon>
        <taxon>Chiroptera</taxon>
        <taxon>Yangochiroptera</taxon>
        <taxon>Phyllostomidae</taxon>
        <taxon>Phyllostominae</taxon>
        <taxon>Phyllostomus</taxon>
    </lineage>
</organism>
<dbReference type="InParanoid" id="A0A7E6CQZ8"/>
<protein>
    <submittedName>
        <fullName evidence="9">Osteoclast-associated immunoglobulin-like receptor isoform X1</fullName>
    </submittedName>
</protein>
<dbReference type="Pfam" id="PF13895">
    <property type="entry name" value="Ig_2"/>
    <property type="match status" value="1"/>
</dbReference>
<keyword evidence="3" id="KW-1015">Disulfide bond</keyword>
<dbReference type="InterPro" id="IPR013783">
    <property type="entry name" value="Ig-like_fold"/>
</dbReference>
<dbReference type="PANTHER" id="PTHR11738:SF186">
    <property type="entry name" value="OSTEOCLAST-ASSOCIATED IMMUNOGLOBULIN-LIKE RECEPTOR"/>
    <property type="match status" value="1"/>
</dbReference>
<dbReference type="RefSeq" id="XP_035868534.1">
    <property type="nucleotide sequence ID" value="XM_036012641.1"/>
</dbReference>